<feature type="region of interest" description="Disordered" evidence="1">
    <location>
        <begin position="1"/>
        <end position="34"/>
    </location>
</feature>
<sequence length="64" mass="7029">MPLMSEFTLKSSRVGPTAPARLSGRGQRSPVEASRTCVRSFIFTTRNSRIPLDKKLIPPDGSEP</sequence>
<organism evidence="2">
    <name type="scientific">Athelia psychrophila</name>
    <dbReference type="NCBI Taxonomy" id="1759441"/>
    <lineage>
        <taxon>Eukaryota</taxon>
        <taxon>Fungi</taxon>
        <taxon>Dikarya</taxon>
        <taxon>Basidiomycota</taxon>
        <taxon>Agaricomycotina</taxon>
        <taxon>Agaricomycetes</taxon>
        <taxon>Agaricomycetidae</taxon>
        <taxon>Atheliales</taxon>
        <taxon>Atheliaceae</taxon>
        <taxon>Athelia</taxon>
    </lineage>
</organism>
<gene>
    <name evidence="2" type="ORF">FIBSPDRAFT_862127</name>
</gene>
<evidence type="ECO:0000313" key="2">
    <source>
        <dbReference type="EMBL" id="KZP19912.1"/>
    </source>
</evidence>
<protein>
    <submittedName>
        <fullName evidence="2">Uncharacterized protein</fullName>
    </submittedName>
</protein>
<dbReference type="AlphaFoldDB" id="A0A166IK61"/>
<name>A0A166IK61_9AGAM</name>
<evidence type="ECO:0000256" key="1">
    <source>
        <dbReference type="SAM" id="MobiDB-lite"/>
    </source>
</evidence>
<proteinExistence type="predicted"/>
<accession>A0A166IK61</accession>
<reference evidence="2" key="1">
    <citation type="journal article" date="2016" name="Mol. Biol. Evol.">
        <title>Comparative Genomics of Early-Diverging Mushroom-Forming Fungi Provides Insights into the Origins of Lignocellulose Decay Capabilities.</title>
        <authorList>
            <person name="Nagy L.G."/>
            <person name="Riley R."/>
            <person name="Tritt A."/>
            <person name="Adam C."/>
            <person name="Daum C."/>
            <person name="Floudas D."/>
            <person name="Sun H."/>
            <person name="Yadav J.S."/>
            <person name="Pangilinan J."/>
            <person name="Larsson K.H."/>
            <person name="Matsuura K."/>
            <person name="Barry K."/>
            <person name="Labutti K."/>
            <person name="Kuo R."/>
            <person name="Ohm R.A."/>
            <person name="Bhattacharya S.S."/>
            <person name="Shirouzu T."/>
            <person name="Yoshinaga Y."/>
            <person name="Martin F.M."/>
            <person name="Grigoriev I.V."/>
            <person name="Hibbett D.S."/>
        </authorList>
    </citation>
    <scope>NUCLEOTIDE SEQUENCE [LARGE SCALE GENOMIC DNA]</scope>
    <source>
        <strain evidence="2">CBS 109695</strain>
    </source>
</reference>
<dbReference type="EMBL" id="KV417559">
    <property type="protein sequence ID" value="KZP19912.1"/>
    <property type="molecule type" value="Genomic_DNA"/>
</dbReference>